<dbReference type="Proteomes" id="UP000075883">
    <property type="component" value="Unassembled WGS sequence"/>
</dbReference>
<proteinExistence type="predicted"/>
<protein>
    <submittedName>
        <fullName evidence="2">Uncharacterized protein</fullName>
    </submittedName>
</protein>
<reference evidence="3" key="1">
    <citation type="submission" date="2013-09" db="EMBL/GenBank/DDBJ databases">
        <title>The Genome Sequence of Anopheles culicifacies species A.</title>
        <authorList>
            <consortium name="The Broad Institute Genomics Platform"/>
            <person name="Neafsey D.E."/>
            <person name="Besansky N."/>
            <person name="Howell P."/>
            <person name="Walton C."/>
            <person name="Young S.K."/>
            <person name="Zeng Q."/>
            <person name="Gargeya S."/>
            <person name="Fitzgerald M."/>
            <person name="Haas B."/>
            <person name="Abouelleil A."/>
            <person name="Allen A.W."/>
            <person name="Alvarado L."/>
            <person name="Arachchi H.M."/>
            <person name="Berlin A.M."/>
            <person name="Chapman S.B."/>
            <person name="Gainer-Dewar J."/>
            <person name="Goldberg J."/>
            <person name="Griggs A."/>
            <person name="Gujja S."/>
            <person name="Hansen M."/>
            <person name="Howarth C."/>
            <person name="Imamovic A."/>
            <person name="Ireland A."/>
            <person name="Larimer J."/>
            <person name="McCowan C."/>
            <person name="Murphy C."/>
            <person name="Pearson M."/>
            <person name="Poon T.W."/>
            <person name="Priest M."/>
            <person name="Roberts A."/>
            <person name="Saif S."/>
            <person name="Shea T."/>
            <person name="Sisk P."/>
            <person name="Sykes S."/>
            <person name="Wortman J."/>
            <person name="Nusbaum C."/>
            <person name="Birren B."/>
        </authorList>
    </citation>
    <scope>NUCLEOTIDE SEQUENCE [LARGE SCALE GENOMIC DNA]</scope>
    <source>
        <strain evidence="3">A-37</strain>
    </source>
</reference>
<evidence type="ECO:0000313" key="3">
    <source>
        <dbReference type="Proteomes" id="UP000075883"/>
    </source>
</evidence>
<feature type="region of interest" description="Disordered" evidence="1">
    <location>
        <begin position="41"/>
        <end position="61"/>
    </location>
</feature>
<reference evidence="2" key="2">
    <citation type="submission" date="2020-05" db="UniProtKB">
        <authorList>
            <consortium name="EnsemblMetazoa"/>
        </authorList>
    </citation>
    <scope>IDENTIFICATION</scope>
    <source>
        <strain evidence="2">A-37</strain>
    </source>
</reference>
<evidence type="ECO:0000256" key="1">
    <source>
        <dbReference type="SAM" id="MobiDB-lite"/>
    </source>
</evidence>
<organism evidence="2 3">
    <name type="scientific">Anopheles culicifacies</name>
    <dbReference type="NCBI Taxonomy" id="139723"/>
    <lineage>
        <taxon>Eukaryota</taxon>
        <taxon>Metazoa</taxon>
        <taxon>Ecdysozoa</taxon>
        <taxon>Arthropoda</taxon>
        <taxon>Hexapoda</taxon>
        <taxon>Insecta</taxon>
        <taxon>Pterygota</taxon>
        <taxon>Neoptera</taxon>
        <taxon>Endopterygota</taxon>
        <taxon>Diptera</taxon>
        <taxon>Nematocera</taxon>
        <taxon>Culicoidea</taxon>
        <taxon>Culicidae</taxon>
        <taxon>Anophelinae</taxon>
        <taxon>Anopheles</taxon>
        <taxon>culicifacies species complex</taxon>
    </lineage>
</organism>
<dbReference type="EnsemblMetazoa" id="ACUA026458-RA">
    <property type="protein sequence ID" value="ACUA026458-PA"/>
    <property type="gene ID" value="ACUA026458"/>
</dbReference>
<sequence length="184" mass="20447">MELFQRNVTDFFRIAQCRKSAVPARLALQSSSWFGRGKESAEVESARESTPSSDKHRVRVRRRQEGRSKCIFTVQDISGLEHVEERDVGGAGGGRQDGEVVGVGGKRLVVVESATRSRRRCKVASGKRATNQTMLKYLTHKLRTQSINDENHVNEKKDGPVSGLLVVLAVCYTMAAREFAMVNP</sequence>
<name>A0A182MUD3_9DIPT</name>
<keyword evidence="3" id="KW-1185">Reference proteome</keyword>
<dbReference type="VEuPathDB" id="VectorBase:ACUA026458"/>
<evidence type="ECO:0000313" key="2">
    <source>
        <dbReference type="EnsemblMetazoa" id="ACUA026458-PA"/>
    </source>
</evidence>
<dbReference type="EMBL" id="AXCM01002204">
    <property type="status" value="NOT_ANNOTATED_CDS"/>
    <property type="molecule type" value="Genomic_DNA"/>
</dbReference>
<dbReference type="AlphaFoldDB" id="A0A182MUD3"/>
<accession>A0A182MUD3</accession>